<dbReference type="AlphaFoldDB" id="A0A2U3QL85"/>
<feature type="compositionally biased region" description="Basic and acidic residues" evidence="1">
    <location>
        <begin position="13"/>
        <end position="23"/>
    </location>
</feature>
<feature type="region of interest" description="Disordered" evidence="1">
    <location>
        <begin position="134"/>
        <end position="157"/>
    </location>
</feature>
<protein>
    <submittedName>
        <fullName evidence="2">Uncharacterized protein</fullName>
    </submittedName>
</protein>
<dbReference type="EMBL" id="OUUY01000147">
    <property type="protein sequence ID" value="SPQ02164.1"/>
    <property type="molecule type" value="Genomic_DNA"/>
</dbReference>
<evidence type="ECO:0000313" key="2">
    <source>
        <dbReference type="EMBL" id="SPQ02164.1"/>
    </source>
</evidence>
<reference evidence="3" key="1">
    <citation type="submission" date="2018-03" db="EMBL/GenBank/DDBJ databases">
        <authorList>
            <person name="Zecchin S."/>
        </authorList>
    </citation>
    <scope>NUCLEOTIDE SEQUENCE [LARGE SCALE GENOMIC DNA]</scope>
</reference>
<feature type="compositionally biased region" description="Basic and acidic residues" evidence="1">
    <location>
        <begin position="147"/>
        <end position="157"/>
    </location>
</feature>
<organism evidence="2 3">
    <name type="scientific">Candidatus Sulfobium mesophilum</name>
    <dbReference type="NCBI Taxonomy" id="2016548"/>
    <lineage>
        <taxon>Bacteria</taxon>
        <taxon>Pseudomonadati</taxon>
        <taxon>Nitrospirota</taxon>
        <taxon>Nitrospiria</taxon>
        <taxon>Nitrospirales</taxon>
        <taxon>Nitrospiraceae</taxon>
        <taxon>Candidatus Sulfobium</taxon>
    </lineage>
</organism>
<name>A0A2U3QL85_9BACT</name>
<accession>A0A2U3QL85</accession>
<evidence type="ECO:0000256" key="1">
    <source>
        <dbReference type="SAM" id="MobiDB-lite"/>
    </source>
</evidence>
<dbReference type="Proteomes" id="UP000245125">
    <property type="component" value="Unassembled WGS sequence"/>
</dbReference>
<feature type="region of interest" description="Disordered" evidence="1">
    <location>
        <begin position="84"/>
        <end position="115"/>
    </location>
</feature>
<sequence length="199" mass="22329">MNRDYAIVKKREVKAMSEKERPLPEPAFGRKGRYEEREGQQLMADEIAHAAAEGRLEDFLKKEVPDNDYARKLVSMMMGMTGMAPVMDTKDSPEASTPSAEAEHASQPEVPPGVTAAARQGDVTGLMGILREEYSKRFPGEGEDSSEQMRADKPVKPTIERDVIETLVKISADNDVSLDWLTLRALRLYVQEYQRTGRL</sequence>
<proteinExistence type="predicted"/>
<feature type="region of interest" description="Disordered" evidence="1">
    <location>
        <begin position="13"/>
        <end position="38"/>
    </location>
</feature>
<keyword evidence="3" id="KW-1185">Reference proteome</keyword>
<evidence type="ECO:0000313" key="3">
    <source>
        <dbReference type="Proteomes" id="UP000245125"/>
    </source>
</evidence>
<gene>
    <name evidence="2" type="ORF">NBG4_950010</name>
</gene>